<evidence type="ECO:0000313" key="4">
    <source>
        <dbReference type="Proteomes" id="UP000344450"/>
    </source>
</evidence>
<feature type="transmembrane region" description="Helical" evidence="1">
    <location>
        <begin position="149"/>
        <end position="168"/>
    </location>
</feature>
<feature type="transmembrane region" description="Helical" evidence="1">
    <location>
        <begin position="343"/>
        <end position="361"/>
    </location>
</feature>
<dbReference type="Proteomes" id="UP000344450">
    <property type="component" value="Chromosome"/>
</dbReference>
<feature type="transmembrane region" description="Helical" evidence="1">
    <location>
        <begin position="99"/>
        <end position="115"/>
    </location>
</feature>
<reference evidence="3 4" key="1">
    <citation type="submission" date="2019-10" db="EMBL/GenBank/DDBJ databases">
        <title>Complete genome sequencing of drug resistant plasmids in Kluyvera intermedia.</title>
        <authorList>
            <person name="Ke C."/>
            <person name="Jian S."/>
        </authorList>
    </citation>
    <scope>NUCLEOTIDE SEQUENCE [LARGE SCALE GENOMIC DNA]</scope>
    <source>
        <strain evidence="3 4">N2-1</strain>
    </source>
</reference>
<keyword evidence="1" id="KW-0472">Membrane</keyword>
<dbReference type="InterPro" id="IPR002656">
    <property type="entry name" value="Acyl_transf_3_dom"/>
</dbReference>
<evidence type="ECO:0000259" key="2">
    <source>
        <dbReference type="Pfam" id="PF01757"/>
    </source>
</evidence>
<dbReference type="InterPro" id="IPR050879">
    <property type="entry name" value="Acyltransferase_3"/>
</dbReference>
<dbReference type="Pfam" id="PF01757">
    <property type="entry name" value="Acyl_transf_3"/>
    <property type="match status" value="1"/>
</dbReference>
<feature type="transmembrane region" description="Helical" evidence="1">
    <location>
        <begin position="218"/>
        <end position="238"/>
    </location>
</feature>
<keyword evidence="1" id="KW-1133">Transmembrane helix</keyword>
<keyword evidence="4" id="KW-1185">Reference proteome</keyword>
<dbReference type="EMBL" id="CP045845">
    <property type="protein sequence ID" value="QGH29788.1"/>
    <property type="molecule type" value="Genomic_DNA"/>
</dbReference>
<protein>
    <submittedName>
        <fullName evidence="3">Acyltransferase family protein</fullName>
    </submittedName>
</protein>
<evidence type="ECO:0000313" key="3">
    <source>
        <dbReference type="EMBL" id="QGH29788.1"/>
    </source>
</evidence>
<feature type="domain" description="Acyltransferase 3" evidence="2">
    <location>
        <begin position="27"/>
        <end position="358"/>
    </location>
</feature>
<organism evidence="3 4">
    <name type="scientific">Kluyvera intermedia</name>
    <name type="common">Enterobacter intermedius</name>
    <dbReference type="NCBI Taxonomy" id="61648"/>
    <lineage>
        <taxon>Bacteria</taxon>
        <taxon>Pseudomonadati</taxon>
        <taxon>Pseudomonadota</taxon>
        <taxon>Gammaproteobacteria</taxon>
        <taxon>Enterobacterales</taxon>
        <taxon>Enterobacteriaceae</taxon>
        <taxon>Kluyvera</taxon>
    </lineage>
</organism>
<name>A0ABX6DN18_KLUIN</name>
<accession>A0ABX6DN18</accession>
<evidence type="ECO:0000256" key="1">
    <source>
        <dbReference type="SAM" id="Phobius"/>
    </source>
</evidence>
<proteinExistence type="predicted"/>
<gene>
    <name evidence="3" type="ORF">GHC21_08990</name>
</gene>
<dbReference type="PANTHER" id="PTHR23028">
    <property type="entry name" value="ACETYLTRANSFERASE"/>
    <property type="match status" value="1"/>
</dbReference>
<feature type="transmembrane region" description="Helical" evidence="1">
    <location>
        <begin position="305"/>
        <end position="323"/>
    </location>
</feature>
<dbReference type="GO" id="GO:0016746">
    <property type="term" value="F:acyltransferase activity"/>
    <property type="evidence" value="ECO:0007669"/>
    <property type="project" value="UniProtKB-KW"/>
</dbReference>
<feature type="transmembrane region" description="Helical" evidence="1">
    <location>
        <begin position="175"/>
        <end position="192"/>
    </location>
</feature>
<keyword evidence="3" id="KW-0012">Acyltransferase</keyword>
<keyword evidence="3" id="KW-0808">Transferase</keyword>
<feature type="transmembrane region" description="Helical" evidence="1">
    <location>
        <begin position="27"/>
        <end position="45"/>
    </location>
</feature>
<sequence>MSRSYDMNNQMPKDGYFLREKANQEKIYSIQYLRGFAALFVAIFHAKDLMGEDWNRFVMNGFVGVDIFFIMSGFIIYYITSNKDELNPKTFAIKRFLRIYPAFTVAWIAVFAFYYRNPHMVDMVKSYFLFHLDYNSVAPTYRYNFVGPAWTLTYEIYFYLIFCICGCLSHKARGLISGIVLLSLPILLQYYFNGNFSFASTAKANFNLTSLFESPLKILSNTMIWEFVVGIMIAFLFMNFRDKLKQVNKNLLAIISLLLMCLFIYLIFFHGWIRQGVTGMLWPSIIIITAALISEDLLKKEIRPLSFLGDISYSLYLVHWIVIRVTQLHFPELWKSMHNIGGVILFVIVCITISFFTYRYIERPAIKLARKITS</sequence>
<feature type="transmembrane region" description="Helical" evidence="1">
    <location>
        <begin position="250"/>
        <end position="273"/>
    </location>
</feature>
<feature type="transmembrane region" description="Helical" evidence="1">
    <location>
        <begin position="279"/>
        <end position="298"/>
    </location>
</feature>
<dbReference type="PANTHER" id="PTHR23028:SF131">
    <property type="entry name" value="BLR2367 PROTEIN"/>
    <property type="match status" value="1"/>
</dbReference>
<keyword evidence="1" id="KW-0812">Transmembrane</keyword>
<feature type="transmembrane region" description="Helical" evidence="1">
    <location>
        <begin position="57"/>
        <end position="79"/>
    </location>
</feature>